<sequence>MNIFNQQGQQVQHQYNAGGDIHVNQSYSPADLEVGLEQLATMIQNAVREGIIDATTADAVKNELIQASSDNKSTIITHLSKATEILKGVSAAEGIVGTIKSLIVAIGKWFI</sequence>
<gene>
    <name evidence="1" type="ORF">HGH91_30625</name>
</gene>
<evidence type="ECO:0000313" key="2">
    <source>
        <dbReference type="Proteomes" id="UP000552864"/>
    </source>
</evidence>
<comment type="caution">
    <text evidence="1">The sequence shown here is derived from an EMBL/GenBank/DDBJ whole genome shotgun (WGS) entry which is preliminary data.</text>
</comment>
<name>A0A847SWA4_9BACT</name>
<organism evidence="1 2">
    <name type="scientific">Chitinophaga eiseniae</name>
    <dbReference type="NCBI Taxonomy" id="634771"/>
    <lineage>
        <taxon>Bacteria</taxon>
        <taxon>Pseudomonadati</taxon>
        <taxon>Bacteroidota</taxon>
        <taxon>Chitinophagia</taxon>
        <taxon>Chitinophagales</taxon>
        <taxon>Chitinophagaceae</taxon>
        <taxon>Chitinophaga</taxon>
    </lineage>
</organism>
<reference evidence="1 2" key="1">
    <citation type="submission" date="2020-04" db="EMBL/GenBank/DDBJ databases">
        <authorList>
            <person name="Yin C."/>
        </authorList>
    </citation>
    <scope>NUCLEOTIDE SEQUENCE [LARGE SCALE GENOMIC DNA]</scope>
    <source>
        <strain evidence="1 2">Ak56</strain>
    </source>
</reference>
<dbReference type="EMBL" id="JABAHZ010000016">
    <property type="protein sequence ID" value="NLR83008.1"/>
    <property type="molecule type" value="Genomic_DNA"/>
</dbReference>
<keyword evidence="2" id="KW-1185">Reference proteome</keyword>
<proteinExistence type="predicted"/>
<dbReference type="RefSeq" id="WP_168743053.1">
    <property type="nucleotide sequence ID" value="NZ_JABAHZ010000016.1"/>
</dbReference>
<protein>
    <submittedName>
        <fullName evidence="1">Uncharacterized protein</fullName>
    </submittedName>
</protein>
<evidence type="ECO:0000313" key="1">
    <source>
        <dbReference type="EMBL" id="NLR83008.1"/>
    </source>
</evidence>
<dbReference type="Proteomes" id="UP000552864">
    <property type="component" value="Unassembled WGS sequence"/>
</dbReference>
<dbReference type="AlphaFoldDB" id="A0A847SWA4"/>
<accession>A0A847SWA4</accession>